<evidence type="ECO:0008006" key="3">
    <source>
        <dbReference type="Google" id="ProtNLM"/>
    </source>
</evidence>
<accession>A0A118HUA6</accession>
<dbReference type="Proteomes" id="UP000064029">
    <property type="component" value="Unassembled WGS sequence"/>
</dbReference>
<dbReference type="OrthoDB" id="5242335at2"/>
<sequence length="225" mass="24254">MTVRAKRSACVAGVDVGGNRKQCDLVILRGTSVVYRADGVAPEALPPLCLEHDVVAVGVDSPCRWWAGEGHRPAERALVRERISLFSTPTRERALASTTGFYDWMFVGERVYRALADAYPLLTAPHYAGGRVSFETYPHAITCALLGKDVASARQKRVQRRQLLERMGIDAATLTSVDARDAALCALTARFVIEGCADVYGDAEGGYIRVPSVSAPVGCPTPSLC</sequence>
<evidence type="ECO:0000313" key="2">
    <source>
        <dbReference type="Proteomes" id="UP000064029"/>
    </source>
</evidence>
<protein>
    <recommendedName>
        <fullName evidence="3">DUF429 domain-containing protein</fullName>
    </recommendedName>
</protein>
<name>A0A118HUA6_9BURK</name>
<dbReference type="Pfam" id="PF04250">
    <property type="entry name" value="DUF429"/>
    <property type="match status" value="1"/>
</dbReference>
<comment type="caution">
    <text evidence="1">The sequence shown here is derived from an EMBL/GenBank/DDBJ whole genome shotgun (WGS) entry which is preliminary data.</text>
</comment>
<proteinExistence type="predicted"/>
<dbReference type="InterPro" id="IPR007362">
    <property type="entry name" value="DUF429"/>
</dbReference>
<organism evidence="1 2">
    <name type="scientific">Burkholderia ubonensis</name>
    <dbReference type="NCBI Taxonomy" id="101571"/>
    <lineage>
        <taxon>Bacteria</taxon>
        <taxon>Pseudomonadati</taxon>
        <taxon>Pseudomonadota</taxon>
        <taxon>Betaproteobacteria</taxon>
        <taxon>Burkholderiales</taxon>
        <taxon>Burkholderiaceae</taxon>
        <taxon>Burkholderia</taxon>
        <taxon>Burkholderia cepacia complex</taxon>
    </lineage>
</organism>
<reference evidence="1 2" key="1">
    <citation type="submission" date="2015-11" db="EMBL/GenBank/DDBJ databases">
        <title>Expanding the genomic diversity of Burkholderia species for the development of highly accurate diagnostics.</title>
        <authorList>
            <person name="Sahl J."/>
            <person name="Keim P."/>
            <person name="Wagner D."/>
        </authorList>
    </citation>
    <scope>NUCLEOTIDE SEQUENCE [LARGE SCALE GENOMIC DNA]</scope>
    <source>
        <strain evidence="1 2">MSMB2036</strain>
    </source>
</reference>
<dbReference type="AlphaFoldDB" id="A0A118HUA6"/>
<gene>
    <name evidence="1" type="ORF">WJ33_23885</name>
</gene>
<dbReference type="RefSeq" id="WP_059751409.1">
    <property type="nucleotide sequence ID" value="NZ_LOXM01000114.1"/>
</dbReference>
<evidence type="ECO:0000313" key="1">
    <source>
        <dbReference type="EMBL" id="KVG68463.1"/>
    </source>
</evidence>
<dbReference type="EMBL" id="LOXM01000114">
    <property type="protein sequence ID" value="KVG68463.1"/>
    <property type="molecule type" value="Genomic_DNA"/>
</dbReference>